<proteinExistence type="predicted"/>
<dbReference type="SUPFAM" id="SSF46785">
    <property type="entry name" value="Winged helix' DNA-binding domain"/>
    <property type="match status" value="1"/>
</dbReference>
<dbReference type="Gene3D" id="1.10.10.10">
    <property type="entry name" value="Winged helix-like DNA-binding domain superfamily/Winged helix DNA-binding domain"/>
    <property type="match status" value="1"/>
</dbReference>
<gene>
    <name evidence="2" type="ORF">NWT39_05230</name>
</gene>
<evidence type="ECO:0000259" key="1">
    <source>
        <dbReference type="Pfam" id="PF14947"/>
    </source>
</evidence>
<dbReference type="AlphaFoldDB" id="A0A977NNY0"/>
<dbReference type="Proteomes" id="UP001059771">
    <property type="component" value="Chromosome"/>
</dbReference>
<dbReference type="GeneID" id="41598123"/>
<accession>A0A977NNY0</accession>
<dbReference type="InterPro" id="IPR036390">
    <property type="entry name" value="WH_DNA-bd_sf"/>
</dbReference>
<dbReference type="RefSeq" id="WP_075054325.1">
    <property type="nucleotide sequence ID" value="NZ_CP103305.1"/>
</dbReference>
<evidence type="ECO:0000313" key="2">
    <source>
        <dbReference type="EMBL" id="UVS70190.1"/>
    </source>
</evidence>
<sequence>MKYRSRMDIAAAILEIAQGGAIKTRIMYKAFLSFPQLKEYLELLQDGGLLDYVAEEKEYYTTEKGRQFLKMYKDVGQMIFPGARKKKIPA</sequence>
<dbReference type="EMBL" id="CP103305">
    <property type="protein sequence ID" value="UVS70190.1"/>
    <property type="molecule type" value="Genomic_DNA"/>
</dbReference>
<reference evidence="2" key="1">
    <citation type="submission" date="2022-08" db="EMBL/GenBank/DDBJ databases">
        <title>Dynamic responses of ammonia-oxidizing microbial communities induced by reactive oxygen species (ROS) in fluctuating redox aquifers.</title>
        <authorList>
            <person name="Wang P."/>
            <person name="Wang H."/>
        </authorList>
    </citation>
    <scope>NUCLEOTIDE SEQUENCE</scope>
    <source>
        <strain evidence="2">PLX03</strain>
    </source>
</reference>
<organism evidence="2">
    <name type="scientific">Nitrososphaera viennensis</name>
    <dbReference type="NCBI Taxonomy" id="1034015"/>
    <lineage>
        <taxon>Archaea</taxon>
        <taxon>Nitrososphaerota</taxon>
        <taxon>Nitrososphaeria</taxon>
        <taxon>Nitrososphaerales</taxon>
        <taxon>Nitrososphaeraceae</taxon>
        <taxon>Nitrososphaera</taxon>
    </lineage>
</organism>
<feature type="domain" description="ArnR1-like winged helix-turn-helix" evidence="1">
    <location>
        <begin position="4"/>
        <end position="78"/>
    </location>
</feature>
<dbReference type="InterPro" id="IPR038723">
    <property type="entry name" value="ArnR1-like_HTH"/>
</dbReference>
<dbReference type="InterPro" id="IPR036388">
    <property type="entry name" value="WH-like_DNA-bd_sf"/>
</dbReference>
<dbReference type="Pfam" id="PF14947">
    <property type="entry name" value="HTH_45"/>
    <property type="match status" value="1"/>
</dbReference>
<protein>
    <submittedName>
        <fullName evidence="2">Winged helix-turn-helix domain-containing protein</fullName>
    </submittedName>
</protein>
<name>A0A977NNY0_9ARCH</name>